<sequence>MSRTTILQLTLALILSLVAGALIFLWMSGQSARQAKASKQDTVLLAVAATELRKGERITAQKLRMAEFLITSIPGGAFTDIAKTEGRVLLTDLAEGETITESRLLSAEIQSGGVSTLIAPGKRAVGVKGNKVLGLAGFVRPGNRVDVLVTIDDNSGNREKAVTKLVLENIHVLATGTQLEQGGPDDETSEVDTYTLELDPAEAERLALAATRGTLHFALRNPADQETVRTSGTDIPRTLAALKPKTKTPTGRPMRHSRVEVIHGNERTTLRFQ</sequence>
<keyword evidence="3" id="KW-1185">Reference proteome</keyword>
<dbReference type="InterPro" id="IPR031571">
    <property type="entry name" value="RcpC_dom"/>
</dbReference>
<dbReference type="Pfam" id="PF08666">
    <property type="entry name" value="SAF"/>
    <property type="match status" value="1"/>
</dbReference>
<dbReference type="Pfam" id="PF16976">
    <property type="entry name" value="RcpC"/>
    <property type="match status" value="1"/>
</dbReference>
<organism evidence="2 3">
    <name type="scientific">Desulfobaculum xiamenense</name>
    <dbReference type="NCBI Taxonomy" id="995050"/>
    <lineage>
        <taxon>Bacteria</taxon>
        <taxon>Pseudomonadati</taxon>
        <taxon>Thermodesulfobacteriota</taxon>
        <taxon>Desulfovibrionia</taxon>
        <taxon>Desulfovibrionales</taxon>
        <taxon>Desulfovibrionaceae</taxon>
        <taxon>Desulfobaculum</taxon>
    </lineage>
</organism>
<dbReference type="EMBL" id="JAATJA010000001">
    <property type="protein sequence ID" value="NJB67254.1"/>
    <property type="molecule type" value="Genomic_DNA"/>
</dbReference>
<dbReference type="AlphaFoldDB" id="A0A846QPV9"/>
<reference evidence="2 3" key="1">
    <citation type="submission" date="2020-03" db="EMBL/GenBank/DDBJ databases">
        <title>Genomic Encyclopedia of Type Strains, Phase IV (KMG-IV): sequencing the most valuable type-strain genomes for metagenomic binning, comparative biology and taxonomic classification.</title>
        <authorList>
            <person name="Goeker M."/>
        </authorList>
    </citation>
    <scope>NUCLEOTIDE SEQUENCE [LARGE SCALE GENOMIC DNA]</scope>
    <source>
        <strain evidence="2 3">DSM 24233</strain>
    </source>
</reference>
<dbReference type="Proteomes" id="UP000580856">
    <property type="component" value="Unassembled WGS sequence"/>
</dbReference>
<dbReference type="NCBIfam" id="TIGR03177">
    <property type="entry name" value="pilus_cpaB"/>
    <property type="match status" value="1"/>
</dbReference>
<gene>
    <name evidence="2" type="ORF">GGQ74_000894</name>
</gene>
<proteinExistence type="predicted"/>
<comment type="caution">
    <text evidence="2">The sequence shown here is derived from an EMBL/GenBank/DDBJ whole genome shotgun (WGS) entry which is preliminary data.</text>
</comment>
<evidence type="ECO:0000313" key="2">
    <source>
        <dbReference type="EMBL" id="NJB67254.1"/>
    </source>
</evidence>
<evidence type="ECO:0000259" key="1">
    <source>
        <dbReference type="SMART" id="SM00858"/>
    </source>
</evidence>
<dbReference type="CDD" id="cd11614">
    <property type="entry name" value="SAF_CpaB_FlgA_like"/>
    <property type="match status" value="1"/>
</dbReference>
<protein>
    <submittedName>
        <fullName evidence="2">Pilus assembly protein CpaB</fullName>
    </submittedName>
</protein>
<evidence type="ECO:0000313" key="3">
    <source>
        <dbReference type="Proteomes" id="UP000580856"/>
    </source>
</evidence>
<dbReference type="Gene3D" id="3.90.1210.10">
    <property type="entry name" value="Antifreeze-like/N-acetylneuraminic acid synthase C-terminal domain"/>
    <property type="match status" value="1"/>
</dbReference>
<dbReference type="InterPro" id="IPR013974">
    <property type="entry name" value="SAF"/>
</dbReference>
<feature type="domain" description="SAF" evidence="1">
    <location>
        <begin position="43"/>
        <end position="105"/>
    </location>
</feature>
<name>A0A846QPV9_9BACT</name>
<dbReference type="RefSeq" id="WP_167940323.1">
    <property type="nucleotide sequence ID" value="NZ_JAATJA010000001.1"/>
</dbReference>
<accession>A0A846QPV9</accession>
<dbReference type="InterPro" id="IPR017592">
    <property type="entry name" value="Pilus_assmbl_Flp-typ_CpaB"/>
</dbReference>
<dbReference type="SMART" id="SM00858">
    <property type="entry name" value="SAF"/>
    <property type="match status" value="1"/>
</dbReference>